<name>A4A2C6_9BACT</name>
<dbReference type="EMBL" id="AANZ01000043">
    <property type="protein sequence ID" value="EAQ77092.1"/>
    <property type="molecule type" value="Genomic_DNA"/>
</dbReference>
<organism evidence="1 2">
    <name type="scientific">Blastopirellula marina DSM 3645</name>
    <dbReference type="NCBI Taxonomy" id="314230"/>
    <lineage>
        <taxon>Bacteria</taxon>
        <taxon>Pseudomonadati</taxon>
        <taxon>Planctomycetota</taxon>
        <taxon>Planctomycetia</taxon>
        <taxon>Pirellulales</taxon>
        <taxon>Pirellulaceae</taxon>
        <taxon>Blastopirellula</taxon>
    </lineage>
</organism>
<accession>A4A2C6</accession>
<dbReference type="STRING" id="314230.DSM3645_25699"/>
<sequence>MQRSVLVVGDASAAEFAAAITVLRQQADCRFSLSAIVSTEAESDSPAWIVVLQSRIGQFPATELAALRRRHPLARWIAIAGFWTAGELRTGKLIPGAELIPWQSAANRLEALFTSSGERSPLTASPEEAILRDLGEMEVLSGLAVIAADRQADFQFWADAVQSFGLSAVWRAGGEKVRASAIACVLYQPWDWGPKSVDDATQFLADHPSPSRILCIGLPRWEDQQLASQVGFTTILGQPFRLRDLQLAVSAGIAAGNTAS</sequence>
<evidence type="ECO:0000313" key="2">
    <source>
        <dbReference type="Proteomes" id="UP000004358"/>
    </source>
</evidence>
<dbReference type="HOGENOM" id="CLU_1068189_0_0_0"/>
<gene>
    <name evidence="1" type="ORF">DSM3645_25699</name>
</gene>
<dbReference type="Proteomes" id="UP000004358">
    <property type="component" value="Unassembled WGS sequence"/>
</dbReference>
<comment type="caution">
    <text evidence="1">The sequence shown here is derived from an EMBL/GenBank/DDBJ whole genome shotgun (WGS) entry which is preliminary data.</text>
</comment>
<dbReference type="AlphaFoldDB" id="A4A2C6"/>
<protein>
    <submittedName>
        <fullName evidence="1">Uncharacterized protein</fullName>
    </submittedName>
</protein>
<dbReference type="OrthoDB" id="267963at2"/>
<reference evidence="1 2" key="1">
    <citation type="submission" date="2006-02" db="EMBL/GenBank/DDBJ databases">
        <authorList>
            <person name="Amann R."/>
            <person name="Ferriera S."/>
            <person name="Johnson J."/>
            <person name="Kravitz S."/>
            <person name="Halpern A."/>
            <person name="Remington K."/>
            <person name="Beeson K."/>
            <person name="Tran B."/>
            <person name="Rogers Y.-H."/>
            <person name="Friedman R."/>
            <person name="Venter J.C."/>
        </authorList>
    </citation>
    <scope>NUCLEOTIDE SEQUENCE [LARGE SCALE GENOMIC DNA]</scope>
    <source>
        <strain evidence="1 2">DSM 3645</strain>
    </source>
</reference>
<dbReference type="RefSeq" id="WP_002653034.1">
    <property type="nucleotide sequence ID" value="NZ_CH672376.1"/>
</dbReference>
<evidence type="ECO:0000313" key="1">
    <source>
        <dbReference type="EMBL" id="EAQ77092.1"/>
    </source>
</evidence>
<proteinExistence type="predicted"/>